<dbReference type="AlphaFoldDB" id="A0AAV4U708"/>
<name>A0AAV4U708_CAEEX</name>
<comment type="caution">
    <text evidence="1">The sequence shown here is derived from an EMBL/GenBank/DDBJ whole genome shotgun (WGS) entry which is preliminary data.</text>
</comment>
<gene>
    <name evidence="1" type="ORF">CEXT_584611</name>
</gene>
<reference evidence="1 2" key="1">
    <citation type="submission" date="2021-06" db="EMBL/GenBank/DDBJ databases">
        <title>Caerostris extrusa draft genome.</title>
        <authorList>
            <person name="Kono N."/>
            <person name="Arakawa K."/>
        </authorList>
    </citation>
    <scope>NUCLEOTIDE SEQUENCE [LARGE SCALE GENOMIC DNA]</scope>
</reference>
<accession>A0AAV4U708</accession>
<keyword evidence="2" id="KW-1185">Reference proteome</keyword>
<sequence length="76" mass="8553">MTCTSKIGIVQIAYAQRITCPFATIRISVPLPLLLTREQVLPFERWIDFSRAENFGQEVGLLLVGKAFEGSQLRVD</sequence>
<evidence type="ECO:0000313" key="1">
    <source>
        <dbReference type="EMBL" id="GIY53545.1"/>
    </source>
</evidence>
<protein>
    <submittedName>
        <fullName evidence="1">Uncharacterized protein</fullName>
    </submittedName>
</protein>
<dbReference type="EMBL" id="BPLR01012374">
    <property type="protein sequence ID" value="GIY53545.1"/>
    <property type="molecule type" value="Genomic_DNA"/>
</dbReference>
<evidence type="ECO:0000313" key="2">
    <source>
        <dbReference type="Proteomes" id="UP001054945"/>
    </source>
</evidence>
<dbReference type="Proteomes" id="UP001054945">
    <property type="component" value="Unassembled WGS sequence"/>
</dbReference>
<organism evidence="1 2">
    <name type="scientific">Caerostris extrusa</name>
    <name type="common">Bark spider</name>
    <name type="synonym">Caerostris bankana</name>
    <dbReference type="NCBI Taxonomy" id="172846"/>
    <lineage>
        <taxon>Eukaryota</taxon>
        <taxon>Metazoa</taxon>
        <taxon>Ecdysozoa</taxon>
        <taxon>Arthropoda</taxon>
        <taxon>Chelicerata</taxon>
        <taxon>Arachnida</taxon>
        <taxon>Araneae</taxon>
        <taxon>Araneomorphae</taxon>
        <taxon>Entelegynae</taxon>
        <taxon>Araneoidea</taxon>
        <taxon>Araneidae</taxon>
        <taxon>Caerostris</taxon>
    </lineage>
</organism>
<proteinExistence type="predicted"/>